<feature type="region of interest" description="Disordered" evidence="1">
    <location>
        <begin position="175"/>
        <end position="204"/>
    </location>
</feature>
<reference evidence="3 4" key="1">
    <citation type="journal article" date="2023" name="Insect Mol. Biol.">
        <title>Genome sequencing provides insights into the evolution of gene families encoding plant cell wall-degrading enzymes in longhorned beetles.</title>
        <authorList>
            <person name="Shin N.R."/>
            <person name="Okamura Y."/>
            <person name="Kirsch R."/>
            <person name="Pauchet Y."/>
        </authorList>
    </citation>
    <scope>NUCLEOTIDE SEQUENCE [LARGE SCALE GENOMIC DNA]</scope>
    <source>
        <strain evidence="3">EAD_L_NR</strain>
    </source>
</reference>
<keyword evidence="2" id="KW-1133">Transmembrane helix</keyword>
<gene>
    <name evidence="3" type="ORF">NQ315_005014</name>
</gene>
<feature type="region of interest" description="Disordered" evidence="1">
    <location>
        <begin position="374"/>
        <end position="393"/>
    </location>
</feature>
<feature type="region of interest" description="Disordered" evidence="1">
    <location>
        <begin position="555"/>
        <end position="586"/>
    </location>
</feature>
<keyword evidence="2" id="KW-0472">Membrane</keyword>
<feature type="compositionally biased region" description="Polar residues" evidence="1">
    <location>
        <begin position="561"/>
        <end position="570"/>
    </location>
</feature>
<evidence type="ECO:0000313" key="4">
    <source>
        <dbReference type="Proteomes" id="UP001159042"/>
    </source>
</evidence>
<feature type="compositionally biased region" description="Polar residues" evidence="1">
    <location>
        <begin position="320"/>
        <end position="329"/>
    </location>
</feature>
<comment type="caution">
    <text evidence="3">The sequence shown here is derived from an EMBL/GenBank/DDBJ whole genome shotgun (WGS) entry which is preliminary data.</text>
</comment>
<feature type="compositionally biased region" description="Polar residues" evidence="1">
    <location>
        <begin position="461"/>
        <end position="470"/>
    </location>
</feature>
<organism evidence="3 4">
    <name type="scientific">Exocentrus adspersus</name>
    <dbReference type="NCBI Taxonomy" id="1586481"/>
    <lineage>
        <taxon>Eukaryota</taxon>
        <taxon>Metazoa</taxon>
        <taxon>Ecdysozoa</taxon>
        <taxon>Arthropoda</taxon>
        <taxon>Hexapoda</taxon>
        <taxon>Insecta</taxon>
        <taxon>Pterygota</taxon>
        <taxon>Neoptera</taxon>
        <taxon>Endopterygota</taxon>
        <taxon>Coleoptera</taxon>
        <taxon>Polyphaga</taxon>
        <taxon>Cucujiformia</taxon>
        <taxon>Chrysomeloidea</taxon>
        <taxon>Cerambycidae</taxon>
        <taxon>Lamiinae</taxon>
        <taxon>Acanthocinini</taxon>
        <taxon>Exocentrus</taxon>
    </lineage>
</organism>
<feature type="compositionally biased region" description="Basic residues" evidence="1">
    <location>
        <begin position="374"/>
        <end position="385"/>
    </location>
</feature>
<evidence type="ECO:0000256" key="2">
    <source>
        <dbReference type="SAM" id="Phobius"/>
    </source>
</evidence>
<keyword evidence="4" id="KW-1185">Reference proteome</keyword>
<name>A0AAV8VQS0_9CUCU</name>
<protein>
    <submittedName>
        <fullName evidence="3">Uncharacterized protein</fullName>
    </submittedName>
</protein>
<feature type="compositionally biased region" description="Polar residues" evidence="1">
    <location>
        <begin position="512"/>
        <end position="521"/>
    </location>
</feature>
<feature type="compositionally biased region" description="Polar residues" evidence="1">
    <location>
        <begin position="419"/>
        <end position="428"/>
    </location>
</feature>
<dbReference type="AlphaFoldDB" id="A0AAV8VQS0"/>
<evidence type="ECO:0000313" key="3">
    <source>
        <dbReference type="EMBL" id="KAJ8916319.1"/>
    </source>
</evidence>
<dbReference type="Proteomes" id="UP001159042">
    <property type="component" value="Unassembled WGS sequence"/>
</dbReference>
<feature type="compositionally biased region" description="Polar residues" evidence="1">
    <location>
        <begin position="232"/>
        <end position="251"/>
    </location>
</feature>
<proteinExistence type="predicted"/>
<sequence>MLPSPIIFVFVYLAIFYFKSRDTWLQFSCFRSTTGGIFDCSAWSTPGGALGEYLGDCFGGFSGGRWMPFLRLLWREVDAVSSASLALSSSDTDCSLGAWSCLVALEGLWRQLGWLFAAEISKKRKEPLVPEGQGFSTPQTAGPKTQKPPRKWPFSDFSKRGAFSPFVEISKKRKEPLVPEGQGFSTPQTAGPRTQKPPRKWPFSDFSKRGAFSPFVEISKKRKEPLVPEGQGFSTPQTAGQGFSTPQTAGPRTQKPPRKWPFSDFSKRGAFSPFVEISKKRKEPLVPEGQGFSTPQTAGPRTQKPPRKWPLSDFSKRGQGFSTPQTAGPRTQKPPRKWPFSDFSKRGAFSPVCRDIQKNEKSLLYLKDRAFRRRKPQVRGPKNRRGNGLFRIFRKGVRSPPFVEISKKRKEPLVPEGQGFSTPQTAGPRTQKPPRKWPFSDFSKREISKKRKEPLVPEGQGFSTPQTAGPRTQKPPRKWPFSDFSKRKGVRSPPFVEISKKRKEPLVPEGQGFSTPQTAGPRTQKPPRKWPFSDFSKRGAFSPFVEISKKRKEPLVPEGQGFSTPQTAGPRTQKPPRKWPFSDFSKRGQGLTDQLQRLLEKILANEELSKDRKEATIMSYVKEHDTADKVKKTGNRVKLNNETTKEFSKKMQFSVTSFNTPYVLKLQGFALVWGALSCLTLNYFILKVTVTCGGMNLQLKVLKIKCLCFKRILQ</sequence>
<accession>A0AAV8VQS0</accession>
<dbReference type="EMBL" id="JANEYG010000043">
    <property type="protein sequence ID" value="KAJ8916319.1"/>
    <property type="molecule type" value="Genomic_DNA"/>
</dbReference>
<feature type="compositionally biased region" description="Polar residues" evidence="1">
    <location>
        <begin position="291"/>
        <end position="300"/>
    </location>
</feature>
<evidence type="ECO:0000256" key="1">
    <source>
        <dbReference type="SAM" id="MobiDB-lite"/>
    </source>
</evidence>
<feature type="region of interest" description="Disordered" evidence="1">
    <location>
        <begin position="127"/>
        <end position="158"/>
    </location>
</feature>
<feature type="region of interest" description="Disordered" evidence="1">
    <location>
        <begin position="225"/>
        <end position="344"/>
    </location>
</feature>
<keyword evidence="2" id="KW-0812">Transmembrane</keyword>
<feature type="compositionally biased region" description="Polar residues" evidence="1">
    <location>
        <begin position="183"/>
        <end position="192"/>
    </location>
</feature>
<feature type="region of interest" description="Disordered" evidence="1">
    <location>
        <begin position="401"/>
        <end position="536"/>
    </location>
</feature>
<feature type="transmembrane region" description="Helical" evidence="2">
    <location>
        <begin position="666"/>
        <end position="686"/>
    </location>
</feature>
<feature type="compositionally biased region" description="Polar residues" evidence="1">
    <location>
        <begin position="134"/>
        <end position="143"/>
    </location>
</feature>